<dbReference type="AlphaFoldDB" id="A0A9D2HNS4"/>
<dbReference type="Gene3D" id="1.10.10.10">
    <property type="entry name" value="Winged helix-like DNA-binding domain superfamily/Winged helix DNA-binding domain"/>
    <property type="match status" value="1"/>
</dbReference>
<dbReference type="Pfam" id="PF13730">
    <property type="entry name" value="HTH_36"/>
    <property type="match status" value="1"/>
</dbReference>
<dbReference type="InterPro" id="IPR036388">
    <property type="entry name" value="WH-like_DNA-bd_sf"/>
</dbReference>
<protein>
    <submittedName>
        <fullName evidence="2">Helix-turn-helix domain-containing protein</fullName>
    </submittedName>
</protein>
<feature type="region of interest" description="Disordered" evidence="1">
    <location>
        <begin position="90"/>
        <end position="118"/>
    </location>
</feature>
<evidence type="ECO:0000256" key="1">
    <source>
        <dbReference type="SAM" id="MobiDB-lite"/>
    </source>
</evidence>
<evidence type="ECO:0000313" key="3">
    <source>
        <dbReference type="Proteomes" id="UP000823821"/>
    </source>
</evidence>
<accession>A0A9D2HNS4</accession>
<dbReference type="Proteomes" id="UP000823821">
    <property type="component" value="Unassembled WGS sequence"/>
</dbReference>
<gene>
    <name evidence="2" type="ORF">H9784_06175</name>
</gene>
<dbReference type="EMBL" id="DWZD01000040">
    <property type="protein sequence ID" value="HJA79144.1"/>
    <property type="molecule type" value="Genomic_DNA"/>
</dbReference>
<reference evidence="2" key="1">
    <citation type="journal article" date="2021" name="PeerJ">
        <title>Extensive microbial diversity within the chicken gut microbiome revealed by metagenomics and culture.</title>
        <authorList>
            <person name="Gilroy R."/>
            <person name="Ravi A."/>
            <person name="Getino M."/>
            <person name="Pursley I."/>
            <person name="Horton D.L."/>
            <person name="Alikhan N.F."/>
            <person name="Baker D."/>
            <person name="Gharbi K."/>
            <person name="Hall N."/>
            <person name="Watson M."/>
            <person name="Adriaenssens E.M."/>
            <person name="Foster-Nyarko E."/>
            <person name="Jarju S."/>
            <person name="Secka A."/>
            <person name="Antonio M."/>
            <person name="Oren A."/>
            <person name="Chaudhuri R.R."/>
            <person name="La Ragione R."/>
            <person name="Hildebrand F."/>
            <person name="Pallen M.J."/>
        </authorList>
    </citation>
    <scope>NUCLEOTIDE SEQUENCE</scope>
    <source>
        <strain evidence="2">5032</strain>
    </source>
</reference>
<reference evidence="2" key="2">
    <citation type="submission" date="2021-04" db="EMBL/GenBank/DDBJ databases">
        <authorList>
            <person name="Gilroy R."/>
        </authorList>
    </citation>
    <scope>NUCLEOTIDE SEQUENCE</scope>
    <source>
        <strain evidence="2">5032</strain>
    </source>
</reference>
<proteinExistence type="predicted"/>
<organism evidence="2 3">
    <name type="scientific">Candidatus Desulfovibrio intestinavium</name>
    <dbReference type="NCBI Taxonomy" id="2838534"/>
    <lineage>
        <taxon>Bacteria</taxon>
        <taxon>Pseudomonadati</taxon>
        <taxon>Thermodesulfobacteriota</taxon>
        <taxon>Desulfovibrionia</taxon>
        <taxon>Desulfovibrionales</taxon>
        <taxon>Desulfovibrionaceae</taxon>
        <taxon>Desulfovibrio</taxon>
    </lineage>
</organism>
<evidence type="ECO:0000313" key="2">
    <source>
        <dbReference type="EMBL" id="HJA79144.1"/>
    </source>
</evidence>
<sequence>MLYSLLCDYAGDKDHCWPSQTTLAGLLGCSVSSIKTYLRELAGQRLIAVELRECRSSTYYLLKPSFLSARAGQSNSDGGEANSGYITNYRKKETNYPPTPTPPTAKEPPSTRQPRRGVGDFFSANNAFESIWNAYPRKEAKELARAVWHRLWRQGAIRIEALMKSLRRFCRSDGWNREHGRYVPQLVNWLRGQRWLDELPSSPAAVATDHDAKVRAWEAAQERRQADPDLEAVRPQFEAFLARFRDTRLRGPAWGLWTLLHKAGRAPQAHDVADASASPLDFLRQWRCAAHA</sequence>
<feature type="compositionally biased region" description="Pro residues" evidence="1">
    <location>
        <begin position="97"/>
        <end position="106"/>
    </location>
</feature>
<name>A0A9D2HNS4_9BACT</name>
<comment type="caution">
    <text evidence="2">The sequence shown here is derived from an EMBL/GenBank/DDBJ whole genome shotgun (WGS) entry which is preliminary data.</text>
</comment>